<keyword evidence="1" id="KW-0378">Hydrolase</keyword>
<dbReference type="GO" id="GO:0016787">
    <property type="term" value="F:hydrolase activity"/>
    <property type="evidence" value="ECO:0007669"/>
    <property type="project" value="UniProtKB-KW"/>
</dbReference>
<organism evidence="1">
    <name type="scientific">Aureimonas frigidaquae</name>
    <dbReference type="NCBI Taxonomy" id="424757"/>
    <lineage>
        <taxon>Bacteria</taxon>
        <taxon>Pseudomonadati</taxon>
        <taxon>Pseudomonadota</taxon>
        <taxon>Alphaproteobacteria</taxon>
        <taxon>Hyphomicrobiales</taxon>
        <taxon>Aurantimonadaceae</taxon>
        <taxon>Aureimonas</taxon>
    </lineage>
</organism>
<protein>
    <submittedName>
        <fullName evidence="1">N-formylglutamate amidohydrolase</fullName>
    </submittedName>
</protein>
<proteinExistence type="predicted"/>
<dbReference type="PIRSF" id="PIRSF029730">
    <property type="entry name" value="UCP029730"/>
    <property type="match status" value="1"/>
</dbReference>
<dbReference type="AlphaFoldDB" id="A0A0P0Z119"/>
<dbReference type="Pfam" id="PF05013">
    <property type="entry name" value="FGase"/>
    <property type="match status" value="1"/>
</dbReference>
<dbReference type="EMBL" id="LC066375">
    <property type="protein sequence ID" value="BAT27434.1"/>
    <property type="molecule type" value="Genomic_DNA"/>
</dbReference>
<evidence type="ECO:0000313" key="1">
    <source>
        <dbReference type="EMBL" id="BAT27434.1"/>
    </source>
</evidence>
<dbReference type="OrthoDB" id="9815326at2"/>
<reference evidence="1" key="1">
    <citation type="journal article" date="2015" name="Proc. Natl. Acad. Sci. U.S.A.">
        <title>Bacterial clade with the ribosomal RNA operon on a small plasmid rather than the chromosome.</title>
        <authorList>
            <person name="Anda M."/>
            <person name="Ohtsubo Y."/>
            <person name="Okubo T."/>
            <person name="Sugawara M."/>
            <person name="Nagata Y."/>
            <person name="Tsuda M."/>
            <person name="Minamisawa K."/>
            <person name="Mitsui H."/>
        </authorList>
    </citation>
    <scope>NUCLEOTIDE SEQUENCE</scope>
    <source>
        <strain evidence="1">JCM 14755</strain>
    </source>
</reference>
<sequence>MSNAQMAVQRLLGPRDPFPYGTVNLDVASPFLLICDHAGNAVPQALGSLGLPREELDRHIGIDIGALPVALSLAARLEAPLLYQRYSRLVIDTNRQAHAADSIPAVSDGTVVPANASLSEADRALRRSEIHEPYHAAIEESILTAKAAGRPPIIVSIHSYTPELRSRQEDRPWPVALMFADDGRFGLRVKAALEAAGEGPVGINEPYAVNLDKDYSIPVHAHGHGLPYVEFEIRQDLIATPGAAEEWACKLAHCLDAALAAYRGDAA</sequence>
<dbReference type="SUPFAM" id="SSF53187">
    <property type="entry name" value="Zn-dependent exopeptidases"/>
    <property type="match status" value="1"/>
</dbReference>
<dbReference type="InterPro" id="IPR007709">
    <property type="entry name" value="N-FG_amidohydro"/>
</dbReference>
<name>A0A0P0Z119_9HYPH</name>
<dbReference type="InterPro" id="IPR011227">
    <property type="entry name" value="UCP029730"/>
</dbReference>
<accession>A0A0P0Z119</accession>
<dbReference type="RefSeq" id="WP_062228490.1">
    <property type="nucleotide sequence ID" value="NZ_BBWR01000012.1"/>
</dbReference>
<dbReference type="Gene3D" id="3.40.630.40">
    <property type="entry name" value="Zn-dependent exopeptidases"/>
    <property type="match status" value="1"/>
</dbReference>